<organism evidence="8 9">
    <name type="scientific">Rhipicephalus microplus</name>
    <name type="common">Cattle tick</name>
    <name type="synonym">Boophilus microplus</name>
    <dbReference type="NCBI Taxonomy" id="6941"/>
    <lineage>
        <taxon>Eukaryota</taxon>
        <taxon>Metazoa</taxon>
        <taxon>Ecdysozoa</taxon>
        <taxon>Arthropoda</taxon>
        <taxon>Chelicerata</taxon>
        <taxon>Arachnida</taxon>
        <taxon>Acari</taxon>
        <taxon>Parasitiformes</taxon>
        <taxon>Ixodida</taxon>
        <taxon>Ixodoidea</taxon>
        <taxon>Ixodidae</taxon>
        <taxon>Rhipicephalinae</taxon>
        <taxon>Rhipicephalus</taxon>
        <taxon>Boophilus</taxon>
    </lineage>
</organism>
<feature type="transmembrane region" description="Helical" evidence="7">
    <location>
        <begin position="42"/>
        <end position="68"/>
    </location>
</feature>
<keyword evidence="9" id="KW-1185">Reference proteome</keyword>
<dbReference type="InterPro" id="IPR001991">
    <property type="entry name" value="Na-dicarboxylate_symporter"/>
</dbReference>
<dbReference type="GO" id="GO:0005886">
    <property type="term" value="C:plasma membrane"/>
    <property type="evidence" value="ECO:0007669"/>
    <property type="project" value="TreeGrafter"/>
</dbReference>
<dbReference type="GO" id="GO:0015501">
    <property type="term" value="F:glutamate:sodium symporter activity"/>
    <property type="evidence" value="ECO:0007669"/>
    <property type="project" value="TreeGrafter"/>
</dbReference>
<dbReference type="SUPFAM" id="SSF118215">
    <property type="entry name" value="Proton glutamate symport protein"/>
    <property type="match status" value="1"/>
</dbReference>
<protein>
    <recommendedName>
        <fullName evidence="7">Amino acid transporter</fullName>
    </recommendedName>
</protein>
<keyword evidence="3 7" id="KW-0813">Transport</keyword>
<dbReference type="PANTHER" id="PTHR11958">
    <property type="entry name" value="SODIUM/DICARBOXYLATE SYMPORTER-RELATED"/>
    <property type="match status" value="1"/>
</dbReference>
<feature type="transmembrane region" description="Helical" evidence="7">
    <location>
        <begin position="75"/>
        <end position="97"/>
    </location>
</feature>
<name>A0A9J6EMG7_RHIMP</name>
<accession>A0A9J6EMG7</accession>
<dbReference type="InterPro" id="IPR050746">
    <property type="entry name" value="DAACS"/>
</dbReference>
<reference evidence="8" key="1">
    <citation type="journal article" date="2020" name="Cell">
        <title>Large-Scale Comparative Analyses of Tick Genomes Elucidate Their Genetic Diversity and Vector Capacities.</title>
        <authorList>
            <consortium name="Tick Genome and Microbiome Consortium (TIGMIC)"/>
            <person name="Jia N."/>
            <person name="Wang J."/>
            <person name="Shi W."/>
            <person name="Du L."/>
            <person name="Sun Y."/>
            <person name="Zhan W."/>
            <person name="Jiang J.F."/>
            <person name="Wang Q."/>
            <person name="Zhang B."/>
            <person name="Ji P."/>
            <person name="Bell-Sakyi L."/>
            <person name="Cui X.M."/>
            <person name="Yuan T.T."/>
            <person name="Jiang B.G."/>
            <person name="Yang W.F."/>
            <person name="Lam T.T."/>
            <person name="Chang Q.C."/>
            <person name="Ding S.J."/>
            <person name="Wang X.J."/>
            <person name="Zhu J.G."/>
            <person name="Ruan X.D."/>
            <person name="Zhao L."/>
            <person name="Wei J.T."/>
            <person name="Ye R.Z."/>
            <person name="Que T.C."/>
            <person name="Du C.H."/>
            <person name="Zhou Y.H."/>
            <person name="Cheng J.X."/>
            <person name="Dai P.F."/>
            <person name="Guo W.B."/>
            <person name="Han X.H."/>
            <person name="Huang E.J."/>
            <person name="Li L.F."/>
            <person name="Wei W."/>
            <person name="Gao Y.C."/>
            <person name="Liu J.Z."/>
            <person name="Shao H.Z."/>
            <person name="Wang X."/>
            <person name="Wang C.C."/>
            <person name="Yang T.C."/>
            <person name="Huo Q.B."/>
            <person name="Li W."/>
            <person name="Chen H.Y."/>
            <person name="Chen S.E."/>
            <person name="Zhou L.G."/>
            <person name="Ni X.B."/>
            <person name="Tian J.H."/>
            <person name="Sheng Y."/>
            <person name="Liu T."/>
            <person name="Pan Y.S."/>
            <person name="Xia L.Y."/>
            <person name="Li J."/>
            <person name="Zhao F."/>
            <person name="Cao W.C."/>
        </authorList>
    </citation>
    <scope>NUCLEOTIDE SEQUENCE</scope>
    <source>
        <strain evidence="8">Rmic-2018</strain>
    </source>
</reference>
<evidence type="ECO:0000313" key="8">
    <source>
        <dbReference type="EMBL" id="KAH8035224.1"/>
    </source>
</evidence>
<gene>
    <name evidence="8" type="ORF">HPB51_004465</name>
</gene>
<dbReference type="GO" id="GO:0005313">
    <property type="term" value="F:L-glutamate transmembrane transporter activity"/>
    <property type="evidence" value="ECO:0007669"/>
    <property type="project" value="TreeGrafter"/>
</dbReference>
<dbReference type="PRINTS" id="PR00173">
    <property type="entry name" value="EDTRNSPORT"/>
</dbReference>
<evidence type="ECO:0000256" key="6">
    <source>
        <dbReference type="ARBA" id="ARBA00023136"/>
    </source>
</evidence>
<keyword evidence="7" id="KW-0769">Symport</keyword>
<reference evidence="8" key="2">
    <citation type="submission" date="2021-09" db="EMBL/GenBank/DDBJ databases">
        <authorList>
            <person name="Jia N."/>
            <person name="Wang J."/>
            <person name="Shi W."/>
            <person name="Du L."/>
            <person name="Sun Y."/>
            <person name="Zhan W."/>
            <person name="Jiang J."/>
            <person name="Wang Q."/>
            <person name="Zhang B."/>
            <person name="Ji P."/>
            <person name="Sakyi L.B."/>
            <person name="Cui X."/>
            <person name="Yuan T."/>
            <person name="Jiang B."/>
            <person name="Yang W."/>
            <person name="Lam T.T.-Y."/>
            <person name="Chang Q."/>
            <person name="Ding S."/>
            <person name="Wang X."/>
            <person name="Zhu J."/>
            <person name="Ruan X."/>
            <person name="Zhao L."/>
            <person name="Wei J."/>
            <person name="Que T."/>
            <person name="Du C."/>
            <person name="Cheng J."/>
            <person name="Dai P."/>
            <person name="Han X."/>
            <person name="Huang E."/>
            <person name="Gao Y."/>
            <person name="Liu J."/>
            <person name="Shao H."/>
            <person name="Ye R."/>
            <person name="Li L."/>
            <person name="Wei W."/>
            <person name="Wang X."/>
            <person name="Wang C."/>
            <person name="Huo Q."/>
            <person name="Li W."/>
            <person name="Guo W."/>
            <person name="Chen H."/>
            <person name="Chen S."/>
            <person name="Zhou L."/>
            <person name="Zhou L."/>
            <person name="Ni X."/>
            <person name="Tian J."/>
            <person name="Zhou Y."/>
            <person name="Sheng Y."/>
            <person name="Liu T."/>
            <person name="Pan Y."/>
            <person name="Xia L."/>
            <person name="Li J."/>
            <person name="Zhao F."/>
            <person name="Cao W."/>
        </authorList>
    </citation>
    <scope>NUCLEOTIDE SEQUENCE</scope>
    <source>
        <strain evidence="8">Rmic-2018</strain>
        <tissue evidence="8">Larvae</tissue>
    </source>
</reference>
<evidence type="ECO:0000256" key="1">
    <source>
        <dbReference type="ARBA" id="ARBA00004141"/>
    </source>
</evidence>
<feature type="transmembrane region" description="Helical" evidence="7">
    <location>
        <begin position="109"/>
        <end position="133"/>
    </location>
</feature>
<dbReference type="Pfam" id="PF00375">
    <property type="entry name" value="SDF"/>
    <property type="match status" value="1"/>
</dbReference>
<evidence type="ECO:0000256" key="2">
    <source>
        <dbReference type="ARBA" id="ARBA00006148"/>
    </source>
</evidence>
<feature type="transmembrane region" description="Helical" evidence="7">
    <location>
        <begin position="221"/>
        <end position="239"/>
    </location>
</feature>
<feature type="transmembrane region" description="Helical" evidence="7">
    <location>
        <begin position="184"/>
        <end position="209"/>
    </location>
</feature>
<sequence length="310" mass="33406">MGSNITRAYFTGQWKCEPCVSGHKTGLHGASSSRLVGHQASLLLFCAMLGYVLSAHGGSGTLLGFFIGFSNAMMYLVHFVLLYVPFGLFFATAAYVVQTRNLQPVVSYFGLYLFALVLSLALHSLLLLLLVAASATTRTFRGLLHNAATPLAVAFNAVSSSETVPATIAALEERLNLDTKIVRLLIPMAAVFNTDGTAIYITISALFFAQTKSDYVDLRTIFLTCALSMLFSMATPTGGGPSHLRLRLIHEVVGMPTENIEILFLTDWIGSRLATMVDVLTGLIGVHVVQHCCGLEGSPTTEEANRELAH</sequence>
<proteinExistence type="inferred from homology"/>
<dbReference type="Gene3D" id="1.10.3860.10">
    <property type="entry name" value="Sodium:dicarboxylate symporter"/>
    <property type="match status" value="1"/>
</dbReference>
<evidence type="ECO:0000256" key="3">
    <source>
        <dbReference type="ARBA" id="ARBA00022448"/>
    </source>
</evidence>
<keyword evidence="5 7" id="KW-1133">Transmembrane helix</keyword>
<comment type="similarity">
    <text evidence="2 7">Belongs to the dicarboxylate/amino acid:cation symporter (DAACS) (TC 2.A.23) family.</text>
</comment>
<dbReference type="AlphaFoldDB" id="A0A9J6EMG7"/>
<dbReference type="PANTHER" id="PTHR11958:SF63">
    <property type="entry name" value="AMINO ACID TRANSPORTER"/>
    <property type="match status" value="1"/>
</dbReference>
<dbReference type="Proteomes" id="UP000821866">
    <property type="component" value="Chromosome 11"/>
</dbReference>
<dbReference type="GO" id="GO:0015175">
    <property type="term" value="F:neutral L-amino acid transmembrane transporter activity"/>
    <property type="evidence" value="ECO:0007669"/>
    <property type="project" value="TreeGrafter"/>
</dbReference>
<evidence type="ECO:0000256" key="4">
    <source>
        <dbReference type="ARBA" id="ARBA00022692"/>
    </source>
</evidence>
<keyword evidence="4 7" id="KW-0812">Transmembrane</keyword>
<dbReference type="EMBL" id="JABSTU010000003">
    <property type="protein sequence ID" value="KAH8035224.1"/>
    <property type="molecule type" value="Genomic_DNA"/>
</dbReference>
<dbReference type="InterPro" id="IPR036458">
    <property type="entry name" value="Na:dicarbo_symporter_sf"/>
</dbReference>
<comment type="caution">
    <text evidence="8">The sequence shown here is derived from an EMBL/GenBank/DDBJ whole genome shotgun (WGS) entry which is preliminary data.</text>
</comment>
<keyword evidence="6 7" id="KW-0472">Membrane</keyword>
<evidence type="ECO:0000313" key="9">
    <source>
        <dbReference type="Proteomes" id="UP000821866"/>
    </source>
</evidence>
<dbReference type="VEuPathDB" id="VectorBase:LOC119181874"/>
<comment type="subcellular location">
    <subcellularLocation>
        <location evidence="1 7">Membrane</location>
        <topology evidence="1 7">Multi-pass membrane protein</topology>
    </subcellularLocation>
</comment>
<evidence type="ECO:0000256" key="5">
    <source>
        <dbReference type="ARBA" id="ARBA00022989"/>
    </source>
</evidence>
<evidence type="ECO:0000256" key="7">
    <source>
        <dbReference type="RuleBase" id="RU361216"/>
    </source>
</evidence>